<dbReference type="InterPro" id="IPR050834">
    <property type="entry name" value="Glycosyltransf_2"/>
</dbReference>
<feature type="transmembrane region" description="Helical" evidence="4">
    <location>
        <begin position="243"/>
        <end position="262"/>
    </location>
</feature>
<dbReference type="EMBL" id="FUXZ01000004">
    <property type="protein sequence ID" value="SKA63193.1"/>
    <property type="molecule type" value="Genomic_DNA"/>
</dbReference>
<dbReference type="InterPro" id="IPR001173">
    <property type="entry name" value="Glyco_trans_2-like"/>
</dbReference>
<name>A0A1T4VE80_9FIRM</name>
<evidence type="ECO:0000256" key="4">
    <source>
        <dbReference type="SAM" id="Phobius"/>
    </source>
</evidence>
<dbReference type="GO" id="GO:0016757">
    <property type="term" value="F:glycosyltransferase activity"/>
    <property type="evidence" value="ECO:0007669"/>
    <property type="project" value="UniProtKB-KW"/>
</dbReference>
<comment type="similarity">
    <text evidence="1">Belongs to the glycosyltransferase 2 family.</text>
</comment>
<dbReference type="PANTHER" id="PTHR43685:SF5">
    <property type="entry name" value="GLYCOSYLTRANSFERASE EPSE-RELATED"/>
    <property type="match status" value="1"/>
</dbReference>
<evidence type="ECO:0000256" key="2">
    <source>
        <dbReference type="ARBA" id="ARBA00022676"/>
    </source>
</evidence>
<dbReference type="Proteomes" id="UP000190814">
    <property type="component" value="Unassembled WGS sequence"/>
</dbReference>
<keyword evidence="2" id="KW-0328">Glycosyltransferase</keyword>
<evidence type="ECO:0000313" key="6">
    <source>
        <dbReference type="EMBL" id="SKA63193.1"/>
    </source>
</evidence>
<evidence type="ECO:0000256" key="1">
    <source>
        <dbReference type="ARBA" id="ARBA00006739"/>
    </source>
</evidence>
<feature type="domain" description="Glycosyltransferase 2-like" evidence="5">
    <location>
        <begin position="11"/>
        <end position="163"/>
    </location>
</feature>
<dbReference type="Gene3D" id="3.90.550.10">
    <property type="entry name" value="Spore Coat Polysaccharide Biosynthesis Protein SpsA, Chain A"/>
    <property type="match status" value="1"/>
</dbReference>
<keyword evidence="4" id="KW-0812">Transmembrane</keyword>
<protein>
    <submittedName>
        <fullName evidence="6">Glycosyl transferase family 2</fullName>
    </submittedName>
</protein>
<dbReference type="STRING" id="39495.SAMN02745111_00780"/>
<dbReference type="OrthoDB" id="9815829at2"/>
<dbReference type="InterPro" id="IPR029044">
    <property type="entry name" value="Nucleotide-diphossugar_trans"/>
</dbReference>
<evidence type="ECO:0000256" key="3">
    <source>
        <dbReference type="ARBA" id="ARBA00022679"/>
    </source>
</evidence>
<evidence type="ECO:0000259" key="5">
    <source>
        <dbReference type="Pfam" id="PF00535"/>
    </source>
</evidence>
<keyword evidence="3 6" id="KW-0808">Transferase</keyword>
<dbReference type="PANTHER" id="PTHR43685">
    <property type="entry name" value="GLYCOSYLTRANSFERASE"/>
    <property type="match status" value="1"/>
</dbReference>
<organism evidence="6 7">
    <name type="scientific">Eubacterium uniforme</name>
    <dbReference type="NCBI Taxonomy" id="39495"/>
    <lineage>
        <taxon>Bacteria</taxon>
        <taxon>Bacillati</taxon>
        <taxon>Bacillota</taxon>
        <taxon>Clostridia</taxon>
        <taxon>Eubacteriales</taxon>
        <taxon>Eubacteriaceae</taxon>
        <taxon>Eubacterium</taxon>
    </lineage>
</organism>
<keyword evidence="4" id="KW-0472">Membrane</keyword>
<dbReference type="RefSeq" id="WP_078765665.1">
    <property type="nucleotide sequence ID" value="NZ_FUXZ01000004.1"/>
</dbReference>
<dbReference type="AlphaFoldDB" id="A0A1T4VE80"/>
<proteinExistence type="inferred from homology"/>
<dbReference type="SUPFAM" id="SSF53448">
    <property type="entry name" value="Nucleotide-diphospho-sugar transferases"/>
    <property type="match status" value="1"/>
</dbReference>
<keyword evidence="7" id="KW-1185">Reference proteome</keyword>
<reference evidence="6 7" key="1">
    <citation type="submission" date="2017-02" db="EMBL/GenBank/DDBJ databases">
        <authorList>
            <person name="Peterson S.W."/>
        </authorList>
    </citation>
    <scope>NUCLEOTIDE SEQUENCE [LARGE SCALE GENOMIC DNA]</scope>
    <source>
        <strain evidence="6 7">ATCC 35992</strain>
    </source>
</reference>
<accession>A0A1T4VE80</accession>
<dbReference type="Pfam" id="PF00535">
    <property type="entry name" value="Glycos_transf_2"/>
    <property type="match status" value="1"/>
</dbReference>
<keyword evidence="4" id="KW-1133">Transmembrane helix</keyword>
<sequence length="280" mass="32599">MNNLDDRYGYSCLMSVYEKENPEWFRTSIESILNQTIKPSQIVIVCDGKLTDELYGIIDEYVEKYDDLFTIHYLEENVGLAKALNAGLAVCEHELVARMDTDDIALPTRCRKQLEVFEKNEVDIVGSSVYEFAEDPDDIIDIREVPCEYKDIVKYAKKRNPFNHPSVMYKKSFVLSYGGYQDYPFFEDYNLWATMLHGGARAINIKEPLLKMRTGGGLYKRRGGFKYAGYIWKFKKHLYKMGFLSLTQFLYSACGHIVVSIMPNSFRKFVYKKVLRKESK</sequence>
<gene>
    <name evidence="6" type="ORF">SAMN02745111_00780</name>
</gene>
<evidence type="ECO:0000313" key="7">
    <source>
        <dbReference type="Proteomes" id="UP000190814"/>
    </source>
</evidence>